<accession>A0AAN1Y0F5</accession>
<dbReference type="AlphaFoldDB" id="A0AAN1Y0F5"/>
<dbReference type="KEGG" id="vab:WPS_30080"/>
<gene>
    <name evidence="9" type="primary">leuC</name>
    <name evidence="9" type="ORF">WPS_30080</name>
</gene>
<evidence type="ECO:0000256" key="6">
    <source>
        <dbReference type="ARBA" id="ARBA00023014"/>
    </source>
</evidence>
<dbReference type="SUPFAM" id="SSF53732">
    <property type="entry name" value="Aconitase iron-sulfur domain"/>
    <property type="match status" value="1"/>
</dbReference>
<dbReference type="GO" id="GO:0051539">
    <property type="term" value="F:4 iron, 4 sulfur cluster binding"/>
    <property type="evidence" value="ECO:0007669"/>
    <property type="project" value="UniProtKB-KW"/>
</dbReference>
<evidence type="ECO:0000256" key="5">
    <source>
        <dbReference type="ARBA" id="ARBA00023004"/>
    </source>
</evidence>
<dbReference type="Gene3D" id="3.30.499.10">
    <property type="entry name" value="Aconitase, domain 3"/>
    <property type="match status" value="2"/>
</dbReference>
<keyword evidence="10" id="KW-1185">Reference proteome</keyword>
<reference evidence="9 10" key="1">
    <citation type="journal article" date="2022" name="ISME Commun">
        <title>Vulcanimicrobium alpinus gen. nov. sp. nov., the first cultivated representative of the candidate phylum 'Eremiobacterota', is a metabolically versatile aerobic anoxygenic phototroph.</title>
        <authorList>
            <person name="Yabe S."/>
            <person name="Muto K."/>
            <person name="Abe K."/>
            <person name="Yokota A."/>
            <person name="Staudigel H."/>
            <person name="Tebo B.M."/>
        </authorList>
    </citation>
    <scope>NUCLEOTIDE SEQUENCE [LARGE SCALE GENOMIC DNA]</scope>
    <source>
        <strain evidence="9 10">WC8-2</strain>
    </source>
</reference>
<dbReference type="PRINTS" id="PR00415">
    <property type="entry name" value="ACONITASE"/>
</dbReference>
<evidence type="ECO:0000313" key="10">
    <source>
        <dbReference type="Proteomes" id="UP001317532"/>
    </source>
</evidence>
<dbReference type="PANTHER" id="PTHR43822">
    <property type="entry name" value="HOMOACONITASE, MITOCHONDRIAL-RELATED"/>
    <property type="match status" value="1"/>
</dbReference>
<dbReference type="InterPro" id="IPR015931">
    <property type="entry name" value="Acnase/IPM_dHydase_lsu_aba_1/3"/>
</dbReference>
<dbReference type="InterPro" id="IPR050067">
    <property type="entry name" value="IPM_dehydratase_rel_enz"/>
</dbReference>
<dbReference type="InterPro" id="IPR018136">
    <property type="entry name" value="Aconitase_4Fe-4S_BS"/>
</dbReference>
<keyword evidence="6" id="KW-0411">Iron-sulfur</keyword>
<protein>
    <submittedName>
        <fullName evidence="9">3-isopropylmalate dehydratase large subunit</fullName>
    </submittedName>
</protein>
<feature type="domain" description="Aconitase/3-isopropylmalate dehydratase large subunit alpha/beta/alpha" evidence="8">
    <location>
        <begin position="8"/>
        <end position="429"/>
    </location>
</feature>
<evidence type="ECO:0000256" key="2">
    <source>
        <dbReference type="ARBA" id="ARBA00007185"/>
    </source>
</evidence>
<dbReference type="GO" id="GO:0046872">
    <property type="term" value="F:metal ion binding"/>
    <property type="evidence" value="ECO:0007669"/>
    <property type="project" value="UniProtKB-KW"/>
</dbReference>
<keyword evidence="5" id="KW-0408">Iron</keyword>
<dbReference type="EMBL" id="AP025523">
    <property type="protein sequence ID" value="BDE07732.1"/>
    <property type="molecule type" value="Genomic_DNA"/>
</dbReference>
<sequence>MMGRSLFDKVWDAHVIEELPGGNALVFIDLVVAHEITTPPGAIAIEKEFDDILYDPKRIVAMIDHVAPAKDSATALQAHTVRTWAKRQGIRFHDIGDNGICHVIVPERGYVTPGMTVCCGDSHTCTLGAFGAFALGIGTTAQAGAMLAGCLILQRPKVMKVEVTGELQEGATAKDLALTVIATIGFRGGTGYVLEYTGSAIRALTMEQRMTLCNMAIEAGATTGIIAPDATTEAYLAATPEAPNHWVAQRADDDAEYAATVTIDASAIRPVVSWGTNPGECSPIDGAIPFDAPAESLEYMALAPGQAMRSIAIDQAFIGSCTNSRIGDLRAAAAVLRGQRVSVPTIITPGSQAVRRQAEGEGLHDIFQDAGALWTHSSCGPCLGMSMGVLAPGTRCVSSSNRNFPGRMGDGGRVHLAAPAVVAASAILGRIASPSEIEQREAVIA</sequence>
<evidence type="ECO:0000256" key="7">
    <source>
        <dbReference type="ARBA" id="ARBA00023239"/>
    </source>
</evidence>
<keyword evidence="4" id="KW-0479">Metal-binding</keyword>
<evidence type="ECO:0000256" key="1">
    <source>
        <dbReference type="ARBA" id="ARBA00001966"/>
    </source>
</evidence>
<keyword evidence="3" id="KW-0004">4Fe-4S</keyword>
<proteinExistence type="inferred from homology"/>
<dbReference type="PROSITE" id="PS00450">
    <property type="entry name" value="ACONITASE_1"/>
    <property type="match status" value="1"/>
</dbReference>
<comment type="similarity">
    <text evidence="2">Belongs to the aconitase/IPM isomerase family.</text>
</comment>
<dbReference type="InterPro" id="IPR001030">
    <property type="entry name" value="Acoase/IPM_deHydtase_lsu_aba"/>
</dbReference>
<keyword evidence="7" id="KW-0456">Lyase</keyword>
<dbReference type="InterPro" id="IPR033941">
    <property type="entry name" value="IPMI_cat"/>
</dbReference>
<comment type="cofactor">
    <cofactor evidence="1">
        <name>[4Fe-4S] cluster</name>
        <dbReference type="ChEBI" id="CHEBI:49883"/>
    </cofactor>
</comment>
<dbReference type="GO" id="GO:0019752">
    <property type="term" value="P:carboxylic acid metabolic process"/>
    <property type="evidence" value="ECO:0007669"/>
    <property type="project" value="UniProtKB-ARBA"/>
</dbReference>
<evidence type="ECO:0000256" key="3">
    <source>
        <dbReference type="ARBA" id="ARBA00022485"/>
    </source>
</evidence>
<organism evidence="9 10">
    <name type="scientific">Vulcanimicrobium alpinum</name>
    <dbReference type="NCBI Taxonomy" id="3016050"/>
    <lineage>
        <taxon>Bacteria</taxon>
        <taxon>Bacillati</taxon>
        <taxon>Vulcanimicrobiota</taxon>
        <taxon>Vulcanimicrobiia</taxon>
        <taxon>Vulcanimicrobiales</taxon>
        <taxon>Vulcanimicrobiaceae</taxon>
        <taxon>Vulcanimicrobium</taxon>
    </lineage>
</organism>
<dbReference type="GO" id="GO:0003861">
    <property type="term" value="F:3-isopropylmalate dehydratase activity"/>
    <property type="evidence" value="ECO:0007669"/>
    <property type="project" value="InterPro"/>
</dbReference>
<dbReference type="CDD" id="cd01583">
    <property type="entry name" value="IPMI"/>
    <property type="match status" value="1"/>
</dbReference>
<evidence type="ECO:0000313" key="9">
    <source>
        <dbReference type="EMBL" id="BDE07732.1"/>
    </source>
</evidence>
<dbReference type="InterPro" id="IPR036008">
    <property type="entry name" value="Aconitase_4Fe-4S_dom"/>
</dbReference>
<dbReference type="Proteomes" id="UP001317532">
    <property type="component" value="Chromosome"/>
</dbReference>
<evidence type="ECO:0000259" key="8">
    <source>
        <dbReference type="Pfam" id="PF00330"/>
    </source>
</evidence>
<evidence type="ECO:0000256" key="4">
    <source>
        <dbReference type="ARBA" id="ARBA00022723"/>
    </source>
</evidence>
<dbReference type="PROSITE" id="PS01244">
    <property type="entry name" value="ACONITASE_2"/>
    <property type="match status" value="1"/>
</dbReference>
<name>A0AAN1Y0F5_UNVUL</name>
<dbReference type="Pfam" id="PF00330">
    <property type="entry name" value="Aconitase"/>
    <property type="match status" value="1"/>
</dbReference>
<dbReference type="PANTHER" id="PTHR43822:SF2">
    <property type="entry name" value="HOMOACONITASE, MITOCHONDRIAL"/>
    <property type="match status" value="1"/>
</dbReference>